<keyword evidence="1" id="KW-0812">Transmembrane</keyword>
<organism evidence="2 3">
    <name type="scientific">Candidatus Roizmanbacteria bacterium CG_4_9_14_0_8_um_filter_34_12</name>
    <dbReference type="NCBI Taxonomy" id="1974840"/>
    <lineage>
        <taxon>Bacteria</taxon>
        <taxon>Candidatus Roizmaniibacteriota</taxon>
    </lineage>
</organism>
<accession>A0A2M8DCT2</accession>
<gene>
    <name evidence="2" type="ORF">CO083_03000</name>
</gene>
<evidence type="ECO:0000313" key="3">
    <source>
        <dbReference type="Proteomes" id="UP000229706"/>
    </source>
</evidence>
<keyword evidence="1" id="KW-1133">Transmembrane helix</keyword>
<feature type="non-terminal residue" evidence="2">
    <location>
        <position position="1"/>
    </location>
</feature>
<dbReference type="AlphaFoldDB" id="A0A2M8DCT2"/>
<evidence type="ECO:0000256" key="1">
    <source>
        <dbReference type="SAM" id="Phobius"/>
    </source>
</evidence>
<keyword evidence="1" id="KW-0472">Membrane</keyword>
<reference evidence="3" key="1">
    <citation type="submission" date="2017-09" db="EMBL/GenBank/DDBJ databases">
        <title>Depth-based differentiation of microbial function through sediment-hosted aquifers and enrichment of novel symbionts in the deep terrestrial subsurface.</title>
        <authorList>
            <person name="Probst A.J."/>
            <person name="Ladd B."/>
            <person name="Jarett J.K."/>
            <person name="Geller-Mcgrath D.E."/>
            <person name="Sieber C.M.K."/>
            <person name="Emerson J.B."/>
            <person name="Anantharaman K."/>
            <person name="Thomas B.C."/>
            <person name="Malmstrom R."/>
            <person name="Stieglmeier M."/>
            <person name="Klingl A."/>
            <person name="Woyke T."/>
            <person name="Ryan C.M."/>
            <person name="Banfield J.F."/>
        </authorList>
    </citation>
    <scope>NUCLEOTIDE SEQUENCE [LARGE SCALE GENOMIC DNA]</scope>
</reference>
<feature type="transmembrane region" description="Helical" evidence="1">
    <location>
        <begin position="7"/>
        <end position="30"/>
    </location>
</feature>
<sequence>IANTLNLPIYFGVVSLIFSTLSIVLLYLFIFKTIKYQESVIPAQAGIQRISLDSRFPFDSTQGKHGNDKINYFVSFFAALLFGNLFIVRMHTVIPE</sequence>
<dbReference type="EMBL" id="PFTH01000113">
    <property type="protein sequence ID" value="PJB88202.1"/>
    <property type="molecule type" value="Genomic_DNA"/>
</dbReference>
<protein>
    <submittedName>
        <fullName evidence="2">Uncharacterized protein</fullName>
    </submittedName>
</protein>
<name>A0A2M8DCT2_9BACT</name>
<feature type="non-terminal residue" evidence="2">
    <location>
        <position position="96"/>
    </location>
</feature>
<feature type="transmembrane region" description="Helical" evidence="1">
    <location>
        <begin position="70"/>
        <end position="88"/>
    </location>
</feature>
<dbReference type="Proteomes" id="UP000229706">
    <property type="component" value="Unassembled WGS sequence"/>
</dbReference>
<proteinExistence type="predicted"/>
<comment type="caution">
    <text evidence="2">The sequence shown here is derived from an EMBL/GenBank/DDBJ whole genome shotgun (WGS) entry which is preliminary data.</text>
</comment>
<evidence type="ECO:0000313" key="2">
    <source>
        <dbReference type="EMBL" id="PJB88202.1"/>
    </source>
</evidence>